<feature type="chain" id="PRO_5045055652" evidence="2">
    <location>
        <begin position="19"/>
        <end position="1289"/>
    </location>
</feature>
<evidence type="ECO:0000313" key="4">
    <source>
        <dbReference type="EMBL" id="MDQ0346844.1"/>
    </source>
</evidence>
<dbReference type="RefSeq" id="WP_307058582.1">
    <property type="nucleotide sequence ID" value="NZ_JAUSUH010000002.1"/>
</dbReference>
<protein>
    <submittedName>
        <fullName evidence="4">Outer membrane autotransporter protein</fullName>
    </submittedName>
</protein>
<evidence type="ECO:0000313" key="5">
    <source>
        <dbReference type="Proteomes" id="UP001238467"/>
    </source>
</evidence>
<dbReference type="Gene3D" id="2.40.128.130">
    <property type="entry name" value="Autotransporter beta-domain"/>
    <property type="match status" value="1"/>
</dbReference>
<dbReference type="InterPro" id="IPR006315">
    <property type="entry name" value="OM_autotransptr_brl_dom"/>
</dbReference>
<dbReference type="NCBIfam" id="TIGR04393">
    <property type="entry name" value="rpt_T5SS_PEPC"/>
    <property type="match status" value="8"/>
</dbReference>
<dbReference type="InterPro" id="IPR005546">
    <property type="entry name" value="Autotransporte_beta"/>
</dbReference>
<dbReference type="EMBL" id="JAUSUH010000002">
    <property type="protein sequence ID" value="MDQ0346844.1"/>
    <property type="molecule type" value="Genomic_DNA"/>
</dbReference>
<dbReference type="SUPFAM" id="SSF103515">
    <property type="entry name" value="Autotransporter"/>
    <property type="match status" value="1"/>
</dbReference>
<name>A0ABU0DEJ2_9HYPH</name>
<accession>A0ABU0DEJ2</accession>
<dbReference type="PROSITE" id="PS51208">
    <property type="entry name" value="AUTOTRANSPORTER"/>
    <property type="match status" value="1"/>
</dbReference>
<dbReference type="InterPro" id="IPR036709">
    <property type="entry name" value="Autotransporte_beta_dom_sf"/>
</dbReference>
<comment type="caution">
    <text evidence="4">The sequence shown here is derived from an EMBL/GenBank/DDBJ whole genome shotgun (WGS) entry which is preliminary data.</text>
</comment>
<dbReference type="NCBIfam" id="TIGR02601">
    <property type="entry name" value="autotrns_rpt"/>
    <property type="match status" value="2"/>
</dbReference>
<gene>
    <name evidence="4" type="ORF">J2S76_001261</name>
</gene>
<reference evidence="4 5" key="1">
    <citation type="submission" date="2023-07" db="EMBL/GenBank/DDBJ databases">
        <title>Genomic Encyclopedia of Type Strains, Phase IV (KMG-IV): sequencing the most valuable type-strain genomes for metagenomic binning, comparative biology and taxonomic classification.</title>
        <authorList>
            <person name="Goeker M."/>
        </authorList>
    </citation>
    <scope>NUCLEOTIDE SEQUENCE [LARGE SCALE GENOMIC DNA]</scope>
    <source>
        <strain evidence="4 5">DSM 1277</strain>
    </source>
</reference>
<dbReference type="NCBIfam" id="TIGR01414">
    <property type="entry name" value="autotrans_barl"/>
    <property type="match status" value="1"/>
</dbReference>
<evidence type="ECO:0000259" key="3">
    <source>
        <dbReference type="PROSITE" id="PS51208"/>
    </source>
</evidence>
<evidence type="ECO:0000256" key="1">
    <source>
        <dbReference type="ARBA" id="ARBA00022729"/>
    </source>
</evidence>
<feature type="domain" description="Autotransporter" evidence="3">
    <location>
        <begin position="1013"/>
        <end position="1289"/>
    </location>
</feature>
<keyword evidence="5" id="KW-1185">Reference proteome</keyword>
<dbReference type="SMART" id="SM00869">
    <property type="entry name" value="Autotransporter"/>
    <property type="match status" value="1"/>
</dbReference>
<feature type="signal peptide" evidence="2">
    <location>
        <begin position="1"/>
        <end position="18"/>
    </location>
</feature>
<dbReference type="Pfam" id="PF12951">
    <property type="entry name" value="PATR"/>
    <property type="match status" value="2"/>
</dbReference>
<evidence type="ECO:0000256" key="2">
    <source>
        <dbReference type="SAM" id="SignalP"/>
    </source>
</evidence>
<proteinExistence type="predicted"/>
<sequence length="1289" mass="124165">MAALSLPALCLIAGAACAQDLDVTGAVQIDQGATPSYDNTSVGLGGMAGTLTVTDPGTMLSNSGAVVVGASGGGTLNILAGASVSSATGMVGQAAAGEVLLSGAGSRWDMSGTLSVAFDANGSLVVEQGGLLTSADASFGVAGSSATGSIAITGTGSHWHNAGSLALGGMGSGRLTIAAGGVVTTGDTVVAGLLSPSGEVMVSGAGSALQIEGSLAIGTNGSVSVLDGAVMTSGRANIGDGVSAATGNVTVDGPGSRWDVDGALTVGALGAGSLVVASGGDVTATSALIGNANSNGQVAVQGTGSNWAVAGDLAVATGGGQGTLAISDGGHVSNANAVVGDEFSSGLVEVGGVGSRWDSSGTVRVETGGTVSVFDGATASSAQLLVGVDLVDPARVEITGPGSSWTASQAVVVGYDGYGSLRVAEGASLRSGDGVIGASFGTIGIVDLSGTGSSWSVDGVLYVGDGGDGELGIDAGASVRANVVVVGYQAQSHGAIGIGAGASLAVDGTFYVGFGGSGEVVVEAGGTLVTGATALGAGPGSDGFVGIAGTASSWTVKGELSIASEGGRGRLQVENGGRVVASFVDALGGTSEITVTGTGSRLEAGSVLALGGVTPSVLTLSDGGTLVADRVWVGDADQEGNAGISAVIVIGAAAGDAAAAAGTLHAGTLAVQEGASAQLVLNHTNSDTLIDADLSGALTVDAYAGITTLTGVNTHTGTTTIHGGTLIGSATSFGSGAILNEGTLVLDQTGTGRLTNALTGTGTLLKTGSGTLTYAGDATAFTGATLIEAGTLALAGTLGGPLSVAEGAVLAGMGGVAALSLAAGATVAPGASVGTVTVAGDFDQAAGALYAVEVAGGRADLIAVGGSATLADGAQLSVDGLGGVTPVGTRFTVLTAGGGITGSYTLVGDTSISAFYAVEASTDETAVYLDVFQDRAFTAAAFSANQRETAAALDSLTGAGLLREAVGSQLSDSAARVAFDQLSGDLYASAQSAALEDSRFVRDAALGRLRQAFADPAAAMWGQAYGSWGTLDGDGNATGFDRTVGGFVIGADRKVGEDLLIGAFAGYGQSRYRLDTGGATAESDDVHAGLYGGGRFGALALRLGAAYTYQQVDTTRQIAFPGFAERLGGAYEGHTAQAFLEAGWRLAVGAAELEPFVGLAYVNASSGAFSESGGAAALSGTAGDAGVTFTTLGLRASAEASLGAVQGRLTGMAGWRHAFGNANPQASLGFAGAAPFSVLGVPVVGDVLVLEGGVSLPLSTTAQLDLSYSGAFGSGLVDNGFEAGLSWRF</sequence>
<organism evidence="4 5">
    <name type="scientific">Ancylobacter vacuolatus</name>
    <dbReference type="NCBI Taxonomy" id="223389"/>
    <lineage>
        <taxon>Bacteria</taxon>
        <taxon>Pseudomonadati</taxon>
        <taxon>Pseudomonadota</taxon>
        <taxon>Alphaproteobacteria</taxon>
        <taxon>Hyphomicrobiales</taxon>
        <taxon>Xanthobacteraceae</taxon>
        <taxon>Ancylobacter</taxon>
    </lineage>
</organism>
<dbReference type="Proteomes" id="UP001238467">
    <property type="component" value="Unassembled WGS sequence"/>
</dbReference>
<dbReference type="InterPro" id="IPR013425">
    <property type="entry name" value="Autotrns_rpt"/>
</dbReference>
<keyword evidence="1 2" id="KW-0732">Signal</keyword>
<dbReference type="Pfam" id="PF03797">
    <property type="entry name" value="Autotransporter"/>
    <property type="match status" value="1"/>
</dbReference>
<dbReference type="InterPro" id="IPR030895">
    <property type="entry name" value="T5SS_PEPC_rpt"/>
</dbReference>